<keyword evidence="2" id="KW-1185">Reference proteome</keyword>
<proteinExistence type="predicted"/>
<name>A0A7W9YMF9_9ACTN</name>
<evidence type="ECO:0000313" key="2">
    <source>
        <dbReference type="Proteomes" id="UP000546642"/>
    </source>
</evidence>
<dbReference type="RefSeq" id="WP_184079156.1">
    <property type="nucleotide sequence ID" value="NZ_JACHDS010000001.1"/>
</dbReference>
<accession>A0A7W9YMF9</accession>
<reference evidence="1 2" key="1">
    <citation type="submission" date="2020-08" db="EMBL/GenBank/DDBJ databases">
        <title>Sequencing the genomes of 1000 actinobacteria strains.</title>
        <authorList>
            <person name="Klenk H.-P."/>
        </authorList>
    </citation>
    <scope>NUCLEOTIDE SEQUENCE [LARGE SCALE GENOMIC DNA]</scope>
    <source>
        <strain evidence="1 2">DSM 46659</strain>
    </source>
</reference>
<organism evidence="1 2">
    <name type="scientific">Nocardiopsis mwathae</name>
    <dbReference type="NCBI Taxonomy" id="1472723"/>
    <lineage>
        <taxon>Bacteria</taxon>
        <taxon>Bacillati</taxon>
        <taxon>Actinomycetota</taxon>
        <taxon>Actinomycetes</taxon>
        <taxon>Streptosporangiales</taxon>
        <taxon>Nocardiopsidaceae</taxon>
        <taxon>Nocardiopsis</taxon>
    </lineage>
</organism>
<gene>
    <name evidence="1" type="ORF">HNR23_004913</name>
</gene>
<sequence length="460" mass="50588">MSEQTFSALPSGQREWRTLIDALSRTDDRVERHFLEMKSDVDLNETNGRAKVAKFVLGAANRDPDRAAPYFNGRAVMILGAAQGDVTGIPGFEAHELERAVEKFTGTPGPSWDYVRIPVSGERDVIAVIIAPPEGMVWPCLKDGPGLANGIIYLRADGETRAAKGNEVQAMLARVRQTAAGSAEFAVSVLGSAYRVVAADEVLHDFLRRHKDRLLQAYRRHQAKARPEGRAGIQAPVTSQMMNNFMTGLQQPEWRSYEEYVEQIEGWEDKVGQAWPALLDHIAGYAGCGTRVRTCNLSSTFTENVLVEIHLEGPVEAIEAVVPHDLDPAGQLPSPPTEWGPKPAELLPGLHRALHNTSYVPSPSLFRRGISFENGGSTTLRLELPALRPQTTHNSDDDEVVLVVRDADLPEIPGHWRITARGHHRVYEGELTIPVKTIDATDALRTTLLAMDGEGPNDED</sequence>
<protein>
    <submittedName>
        <fullName evidence="1">Uncharacterized protein</fullName>
    </submittedName>
</protein>
<comment type="caution">
    <text evidence="1">The sequence shown here is derived from an EMBL/GenBank/DDBJ whole genome shotgun (WGS) entry which is preliminary data.</text>
</comment>
<dbReference type="AlphaFoldDB" id="A0A7W9YMF9"/>
<dbReference type="EMBL" id="JACHDS010000001">
    <property type="protein sequence ID" value="MBB6174853.1"/>
    <property type="molecule type" value="Genomic_DNA"/>
</dbReference>
<dbReference type="Proteomes" id="UP000546642">
    <property type="component" value="Unassembled WGS sequence"/>
</dbReference>
<evidence type="ECO:0000313" key="1">
    <source>
        <dbReference type="EMBL" id="MBB6174853.1"/>
    </source>
</evidence>